<sequence length="131" mass="14379">MDATATQLTKNQAQVLQALSGAAGPVSAYTLLERLRGQGFRAPLQVYRALDKLIEYGMAHRIESMNAFVACAHPDHAHTCAVFAICDHCGRTEEFFDGAVGRRLGGWARDHAFKLDRTSIELRGTCSDCRP</sequence>
<keyword evidence="4" id="KW-0805">Transcription regulation</keyword>
<protein>
    <submittedName>
        <fullName evidence="7">Fur family transcriptional regulator</fullName>
    </submittedName>
</protein>
<dbReference type="InterPro" id="IPR043135">
    <property type="entry name" value="Fur_C"/>
</dbReference>
<dbReference type="EMBL" id="BAABFO010000019">
    <property type="protein sequence ID" value="GAA4338342.1"/>
    <property type="molecule type" value="Genomic_DNA"/>
</dbReference>
<reference evidence="8" key="1">
    <citation type="journal article" date="2019" name="Int. J. Syst. Evol. Microbiol.">
        <title>The Global Catalogue of Microorganisms (GCM) 10K type strain sequencing project: providing services to taxonomists for standard genome sequencing and annotation.</title>
        <authorList>
            <consortium name="The Broad Institute Genomics Platform"/>
            <consortium name="The Broad Institute Genome Sequencing Center for Infectious Disease"/>
            <person name="Wu L."/>
            <person name="Ma J."/>
        </authorList>
    </citation>
    <scope>NUCLEOTIDE SEQUENCE [LARGE SCALE GENOMIC DNA]</scope>
    <source>
        <strain evidence="8">JCM 17666</strain>
    </source>
</reference>
<evidence type="ECO:0000256" key="1">
    <source>
        <dbReference type="ARBA" id="ARBA00007957"/>
    </source>
</evidence>
<dbReference type="Pfam" id="PF01475">
    <property type="entry name" value="FUR"/>
    <property type="match status" value="1"/>
</dbReference>
<dbReference type="RefSeq" id="WP_345251193.1">
    <property type="nucleotide sequence ID" value="NZ_BAABFO010000019.1"/>
</dbReference>
<evidence type="ECO:0000256" key="3">
    <source>
        <dbReference type="ARBA" id="ARBA00022833"/>
    </source>
</evidence>
<gene>
    <name evidence="7" type="ORF">GCM10023144_35260</name>
</gene>
<keyword evidence="3" id="KW-0862">Zinc</keyword>
<dbReference type="PANTHER" id="PTHR33202">
    <property type="entry name" value="ZINC UPTAKE REGULATION PROTEIN"/>
    <property type="match status" value="1"/>
</dbReference>
<name>A0ABP8HES9_9BURK</name>
<evidence type="ECO:0000256" key="2">
    <source>
        <dbReference type="ARBA" id="ARBA00022491"/>
    </source>
</evidence>
<dbReference type="Gene3D" id="3.30.1490.190">
    <property type="match status" value="1"/>
</dbReference>
<dbReference type="SUPFAM" id="SSF46785">
    <property type="entry name" value="Winged helix' DNA-binding domain"/>
    <property type="match status" value="1"/>
</dbReference>
<comment type="caution">
    <text evidence="7">The sequence shown here is derived from an EMBL/GenBank/DDBJ whole genome shotgun (WGS) entry which is preliminary data.</text>
</comment>
<evidence type="ECO:0000256" key="5">
    <source>
        <dbReference type="ARBA" id="ARBA00023125"/>
    </source>
</evidence>
<evidence type="ECO:0000256" key="4">
    <source>
        <dbReference type="ARBA" id="ARBA00023015"/>
    </source>
</evidence>
<proteinExistence type="inferred from homology"/>
<evidence type="ECO:0000256" key="6">
    <source>
        <dbReference type="ARBA" id="ARBA00023163"/>
    </source>
</evidence>
<organism evidence="7 8">
    <name type="scientific">Pigmentiphaga soli</name>
    <dbReference type="NCBI Taxonomy" id="1007095"/>
    <lineage>
        <taxon>Bacteria</taxon>
        <taxon>Pseudomonadati</taxon>
        <taxon>Pseudomonadota</taxon>
        <taxon>Betaproteobacteria</taxon>
        <taxon>Burkholderiales</taxon>
        <taxon>Alcaligenaceae</taxon>
        <taxon>Pigmentiphaga</taxon>
    </lineage>
</organism>
<dbReference type="Gene3D" id="1.10.10.10">
    <property type="entry name" value="Winged helix-like DNA-binding domain superfamily/Winged helix DNA-binding domain"/>
    <property type="match status" value="1"/>
</dbReference>
<keyword evidence="5" id="KW-0238">DNA-binding</keyword>
<dbReference type="InterPro" id="IPR036390">
    <property type="entry name" value="WH_DNA-bd_sf"/>
</dbReference>
<evidence type="ECO:0000313" key="7">
    <source>
        <dbReference type="EMBL" id="GAA4338342.1"/>
    </source>
</evidence>
<keyword evidence="6" id="KW-0804">Transcription</keyword>
<dbReference type="PANTHER" id="PTHR33202:SF6">
    <property type="entry name" value="ZINC UPTAKE REGULATION PROTEIN"/>
    <property type="match status" value="1"/>
</dbReference>
<dbReference type="Proteomes" id="UP001501671">
    <property type="component" value="Unassembled WGS sequence"/>
</dbReference>
<dbReference type="InterPro" id="IPR002481">
    <property type="entry name" value="FUR"/>
</dbReference>
<keyword evidence="2" id="KW-0678">Repressor</keyword>
<keyword evidence="8" id="KW-1185">Reference proteome</keyword>
<comment type="similarity">
    <text evidence="1">Belongs to the Fur family.</text>
</comment>
<dbReference type="InterPro" id="IPR036388">
    <property type="entry name" value="WH-like_DNA-bd_sf"/>
</dbReference>
<accession>A0ABP8HES9</accession>
<evidence type="ECO:0000313" key="8">
    <source>
        <dbReference type="Proteomes" id="UP001501671"/>
    </source>
</evidence>